<name>A0A2R5FYZ1_NOSCO</name>
<dbReference type="Pfam" id="PF13808">
    <property type="entry name" value="DDE_Tnp_1_assoc"/>
    <property type="match status" value="1"/>
</dbReference>
<dbReference type="InterPro" id="IPR032806">
    <property type="entry name" value="YbfD_N"/>
</dbReference>
<evidence type="ECO:0000259" key="2">
    <source>
        <dbReference type="Pfam" id="PF13304"/>
    </source>
</evidence>
<dbReference type="AlphaFoldDB" id="A0A2R5FYZ1"/>
<dbReference type="GO" id="GO:0016887">
    <property type="term" value="F:ATP hydrolysis activity"/>
    <property type="evidence" value="ECO:0007669"/>
    <property type="project" value="InterPro"/>
</dbReference>
<dbReference type="SUPFAM" id="SSF52540">
    <property type="entry name" value="P-loop containing nucleoside triphosphate hydrolases"/>
    <property type="match status" value="1"/>
</dbReference>
<dbReference type="GO" id="GO:0004803">
    <property type="term" value="F:transposase activity"/>
    <property type="evidence" value="ECO:0007669"/>
    <property type="project" value="InterPro"/>
</dbReference>
<evidence type="ECO:0008006" key="6">
    <source>
        <dbReference type="Google" id="ProtNLM"/>
    </source>
</evidence>
<dbReference type="Pfam" id="PF13304">
    <property type="entry name" value="AAA_21"/>
    <property type="match status" value="1"/>
</dbReference>
<gene>
    <name evidence="4" type="ORF">NIES4072_72070</name>
</gene>
<evidence type="ECO:0000313" key="5">
    <source>
        <dbReference type="Proteomes" id="UP000245124"/>
    </source>
</evidence>
<sequence length="849" mass="97592">MLKELHLQQVGPAAHFDVAFADRLNIFTGDNGLGKSFLLDIAWWVMTTNWAEQPAYPQRVRGENPQITAVVSNKKNIREYQSHFDFSEQQWRNLQMPPLLKEVVIYVRVDGSFSIFDPARQRDIPFDFNPNTLWNGLKSKDKVICNGLIQDWVTWQNQPNKYPFELFSNVIKKLAPHPSEWIEVGETTRVSIEDVRDIPTVNLPYGNVPVTQTSAGMKRILGLAYLLVWTWYEHKKASELRQQKPVNQIVLLIDEIESHLHPRWQRVILPAILSVVTELQPRMKIQALVTTHSPLILASLEPNFHEQEDKLFLFKLQDREVSLDEVPWSKQGDIVGWLTSDIFGLKQARSKEAEIAIEAAEAWMRDDDMNTFPENLRIPTQIHQELQRVLPGHDPFWPRWIVRVSASQTLLTSGLTYKQSSWKQSGTIRARVRFNPSRCKVRVMPAGFENKKSKTKASFTPSVNSKDITTKFQEYFTQIKDPRVERTRYHLLTDIITIAILAVIAGASGWEDIEEYGISKQEWLKTFLQLPFGIPSPDTFRRVFERINPKEFEQCFRQWVQSLVEKLGVEVVAIDGKTHRGSYDRESKLKALHTVSAWSSEHRLVLGQTKVSSKSNEITAIPALLDILDISGCIITIDAMGTQKLIAEKIIAANADYILSLKDNHPTLHQQVKNWFEAAQSIGFKDIDIGISQRIEKGHHRIEKRTVYTVPVSQIPGLYQLDLWGGLKTIVMVVRSIQHWNKTTHEVQFYITSLINDANKIASAIRQHWGIENSVHWTLDVTFHEDECRIRSLHSPQNFALLRRIALNALERESSFRRSIRQKSRRAAMNDHYMLSVLAAALSNSVPLP</sequence>
<evidence type="ECO:0000313" key="4">
    <source>
        <dbReference type="EMBL" id="GBG23495.1"/>
    </source>
</evidence>
<dbReference type="InterPro" id="IPR003959">
    <property type="entry name" value="ATPase_AAA_core"/>
</dbReference>
<dbReference type="InterPro" id="IPR047647">
    <property type="entry name" value="ISAs1_transpos"/>
</dbReference>
<evidence type="ECO:0000259" key="1">
    <source>
        <dbReference type="Pfam" id="PF01609"/>
    </source>
</evidence>
<reference evidence="4 5" key="1">
    <citation type="submission" date="2017-06" db="EMBL/GenBank/DDBJ databases">
        <title>Genome sequencing of cyanobaciteial culture collection at National Institute for Environmental Studies (NIES).</title>
        <authorList>
            <person name="Hirose Y."/>
            <person name="Shimura Y."/>
            <person name="Fujisawa T."/>
            <person name="Nakamura Y."/>
            <person name="Kawachi M."/>
        </authorList>
    </citation>
    <scope>NUCLEOTIDE SEQUENCE [LARGE SCALE GENOMIC DNA]</scope>
    <source>
        <strain evidence="4 5">NIES-4072</strain>
    </source>
</reference>
<evidence type="ECO:0000259" key="3">
    <source>
        <dbReference type="Pfam" id="PF13808"/>
    </source>
</evidence>
<organism evidence="4 5">
    <name type="scientific">Nostoc commune NIES-4072</name>
    <dbReference type="NCBI Taxonomy" id="2005467"/>
    <lineage>
        <taxon>Bacteria</taxon>
        <taxon>Bacillati</taxon>
        <taxon>Cyanobacteriota</taxon>
        <taxon>Cyanophyceae</taxon>
        <taxon>Nostocales</taxon>
        <taxon>Nostocaceae</taxon>
        <taxon>Nostoc</taxon>
    </lineage>
</organism>
<feature type="domain" description="H repeat-associated protein N-terminal" evidence="3">
    <location>
        <begin position="474"/>
        <end position="560"/>
    </location>
</feature>
<dbReference type="PANTHER" id="PTHR30298">
    <property type="entry name" value="H REPEAT-ASSOCIATED PREDICTED TRANSPOSASE"/>
    <property type="match status" value="1"/>
</dbReference>
<dbReference type="InterPro" id="IPR027417">
    <property type="entry name" value="P-loop_NTPase"/>
</dbReference>
<accession>A0A2R5FYZ1</accession>
<feature type="domain" description="Transposase IS4-like" evidence="1">
    <location>
        <begin position="570"/>
        <end position="808"/>
    </location>
</feature>
<protein>
    <recommendedName>
        <fullName evidence="6">Transposase</fullName>
    </recommendedName>
</protein>
<dbReference type="Gene3D" id="3.40.50.300">
    <property type="entry name" value="P-loop containing nucleotide triphosphate hydrolases"/>
    <property type="match status" value="2"/>
</dbReference>
<dbReference type="Proteomes" id="UP000245124">
    <property type="component" value="Unassembled WGS sequence"/>
</dbReference>
<comment type="caution">
    <text evidence="4">The sequence shown here is derived from an EMBL/GenBank/DDBJ whole genome shotgun (WGS) entry which is preliminary data.</text>
</comment>
<dbReference type="GO" id="GO:0003677">
    <property type="term" value="F:DNA binding"/>
    <property type="evidence" value="ECO:0007669"/>
    <property type="project" value="InterPro"/>
</dbReference>
<dbReference type="NCBIfam" id="NF033564">
    <property type="entry name" value="transpos_ISAs1"/>
    <property type="match status" value="1"/>
</dbReference>
<dbReference type="EMBL" id="BDUD01000002">
    <property type="protein sequence ID" value="GBG23495.1"/>
    <property type="molecule type" value="Genomic_DNA"/>
</dbReference>
<dbReference type="InterPro" id="IPR002559">
    <property type="entry name" value="Transposase_11"/>
</dbReference>
<keyword evidence="5" id="KW-1185">Reference proteome</keyword>
<feature type="domain" description="ATPase AAA-type core" evidence="2">
    <location>
        <begin position="206"/>
        <end position="298"/>
    </location>
</feature>
<dbReference type="GO" id="GO:0005524">
    <property type="term" value="F:ATP binding"/>
    <property type="evidence" value="ECO:0007669"/>
    <property type="project" value="InterPro"/>
</dbReference>
<proteinExistence type="predicted"/>
<dbReference type="InterPro" id="IPR051698">
    <property type="entry name" value="Transposase_11-like"/>
</dbReference>
<dbReference type="PANTHER" id="PTHR30298:SF0">
    <property type="entry name" value="PROTEIN YBFL-RELATED"/>
    <property type="match status" value="1"/>
</dbReference>
<dbReference type="GO" id="GO:0006313">
    <property type="term" value="P:DNA transposition"/>
    <property type="evidence" value="ECO:0007669"/>
    <property type="project" value="InterPro"/>
</dbReference>
<dbReference type="Pfam" id="PF01609">
    <property type="entry name" value="DDE_Tnp_1"/>
    <property type="match status" value="1"/>
</dbReference>